<gene>
    <name evidence="2" type="ORF">GCM10017577_52520</name>
</gene>
<dbReference type="Pfam" id="PF01494">
    <property type="entry name" value="FAD_binding_3"/>
    <property type="match status" value="1"/>
</dbReference>
<dbReference type="InterPro" id="IPR002938">
    <property type="entry name" value="FAD-bd"/>
</dbReference>
<name>A0A9W6L9I1_9PSEU</name>
<organism evidence="2 3">
    <name type="scientific">Pseudonocardia halophobica</name>
    <dbReference type="NCBI Taxonomy" id="29401"/>
    <lineage>
        <taxon>Bacteria</taxon>
        <taxon>Bacillati</taxon>
        <taxon>Actinomycetota</taxon>
        <taxon>Actinomycetes</taxon>
        <taxon>Pseudonocardiales</taxon>
        <taxon>Pseudonocardiaceae</taxon>
        <taxon>Pseudonocardia</taxon>
    </lineage>
</organism>
<accession>A0A9W6L9I1</accession>
<evidence type="ECO:0000259" key="1">
    <source>
        <dbReference type="Pfam" id="PF01494"/>
    </source>
</evidence>
<keyword evidence="3" id="KW-1185">Reference proteome</keyword>
<evidence type="ECO:0000313" key="2">
    <source>
        <dbReference type="EMBL" id="GLL14106.1"/>
    </source>
</evidence>
<keyword evidence="2" id="KW-0503">Monooxygenase</keyword>
<proteinExistence type="predicted"/>
<dbReference type="Gene3D" id="3.50.50.60">
    <property type="entry name" value="FAD/NAD(P)-binding domain"/>
    <property type="match status" value="1"/>
</dbReference>
<dbReference type="EMBL" id="BSFQ01000028">
    <property type="protein sequence ID" value="GLL14106.1"/>
    <property type="molecule type" value="Genomic_DNA"/>
</dbReference>
<dbReference type="GO" id="GO:0004497">
    <property type="term" value="F:monooxygenase activity"/>
    <property type="evidence" value="ECO:0007669"/>
    <property type="project" value="UniProtKB-KW"/>
</dbReference>
<reference evidence="2" key="1">
    <citation type="journal article" date="2014" name="Int. J. Syst. Evol. Microbiol.">
        <title>Complete genome sequence of Corynebacterium casei LMG S-19264T (=DSM 44701T), isolated from a smear-ripened cheese.</title>
        <authorList>
            <consortium name="US DOE Joint Genome Institute (JGI-PGF)"/>
            <person name="Walter F."/>
            <person name="Albersmeier A."/>
            <person name="Kalinowski J."/>
            <person name="Ruckert C."/>
        </authorList>
    </citation>
    <scope>NUCLEOTIDE SEQUENCE</scope>
    <source>
        <strain evidence="2">VKM Ac-1069</strain>
    </source>
</reference>
<feature type="domain" description="FAD-binding" evidence="1">
    <location>
        <begin position="18"/>
        <end position="355"/>
    </location>
</feature>
<comment type="caution">
    <text evidence="2">The sequence shown here is derived from an EMBL/GenBank/DDBJ whole genome shotgun (WGS) entry which is preliminary data.</text>
</comment>
<dbReference type="Gene3D" id="3.30.9.10">
    <property type="entry name" value="D-Amino Acid Oxidase, subunit A, domain 2"/>
    <property type="match status" value="1"/>
</dbReference>
<sequence length="414" mass="44857">MRLHLWATYPRPVPPRTALIAGASIAGPALAFWLGRHGWRTTVVERAPRLRTGGQNVDLRGAGLQVIRRMGLEEQVRAADTGELGVEFVGPRGQVLARFPVGDASGMSVTSEVEILRGDLAELLVSATSDSTEYRFGDRITSLRQEDGTATATFANAPDERFDFVVAADGIGSGTRGLLFNDEPVVRSLGVEATWATIPRTASDTDWWRWFNAPGGTFSLRPDRHGTLRVIVTRTLARGEKRDDADRRTPDEQRALLRRTFAGAGWETGRVLDALDDVDDLYAEVLGQVRAPRWSRGRVALLGDAAYCPSPMIGMGTTLAVVGAYVLAGEIASHTDLRNALDGYEHIMRPWVERVQKLPPGVPRVANPTSRTGVAMLRAAVRVAGSPVVRGVATQLRRVGTPAPTFALPAYAHA</sequence>
<dbReference type="PANTHER" id="PTHR46865">
    <property type="entry name" value="OXIDOREDUCTASE-RELATED"/>
    <property type="match status" value="1"/>
</dbReference>
<keyword evidence="2" id="KW-0560">Oxidoreductase</keyword>
<dbReference type="SUPFAM" id="SSF51905">
    <property type="entry name" value="FAD/NAD(P)-binding domain"/>
    <property type="match status" value="1"/>
</dbReference>
<evidence type="ECO:0000313" key="3">
    <source>
        <dbReference type="Proteomes" id="UP001143463"/>
    </source>
</evidence>
<dbReference type="GO" id="GO:0071949">
    <property type="term" value="F:FAD binding"/>
    <property type="evidence" value="ECO:0007669"/>
    <property type="project" value="InterPro"/>
</dbReference>
<dbReference type="Proteomes" id="UP001143463">
    <property type="component" value="Unassembled WGS sequence"/>
</dbReference>
<dbReference type="PRINTS" id="PR00420">
    <property type="entry name" value="RNGMNOXGNASE"/>
</dbReference>
<reference evidence="2" key="2">
    <citation type="submission" date="2023-01" db="EMBL/GenBank/DDBJ databases">
        <authorList>
            <person name="Sun Q."/>
            <person name="Evtushenko L."/>
        </authorList>
    </citation>
    <scope>NUCLEOTIDE SEQUENCE</scope>
    <source>
        <strain evidence="2">VKM Ac-1069</strain>
    </source>
</reference>
<protein>
    <submittedName>
        <fullName evidence="2">FAD-binding monooxygenase</fullName>
    </submittedName>
</protein>
<dbReference type="InterPro" id="IPR036188">
    <property type="entry name" value="FAD/NAD-bd_sf"/>
</dbReference>
<dbReference type="AlphaFoldDB" id="A0A9W6L9I1"/>
<dbReference type="PANTHER" id="PTHR46865:SF2">
    <property type="entry name" value="MONOOXYGENASE"/>
    <property type="match status" value="1"/>
</dbReference>
<dbReference type="InterPro" id="IPR051704">
    <property type="entry name" value="FAD_aromatic-hydroxylase"/>
</dbReference>